<dbReference type="EMBL" id="LAZR01003932">
    <property type="protein sequence ID" value="KKN13345.1"/>
    <property type="molecule type" value="Genomic_DNA"/>
</dbReference>
<reference evidence="1" key="1">
    <citation type="journal article" date="2015" name="Nature">
        <title>Complex archaea that bridge the gap between prokaryotes and eukaryotes.</title>
        <authorList>
            <person name="Spang A."/>
            <person name="Saw J.H."/>
            <person name="Jorgensen S.L."/>
            <person name="Zaremba-Niedzwiedzka K."/>
            <person name="Martijn J."/>
            <person name="Lind A.E."/>
            <person name="van Eijk R."/>
            <person name="Schleper C."/>
            <person name="Guy L."/>
            <person name="Ettema T.J."/>
        </authorList>
    </citation>
    <scope>NUCLEOTIDE SEQUENCE</scope>
</reference>
<dbReference type="Pfam" id="PF15943">
    <property type="entry name" value="YdaS_toxin"/>
    <property type="match status" value="1"/>
</dbReference>
<proteinExistence type="predicted"/>
<organism evidence="1">
    <name type="scientific">marine sediment metagenome</name>
    <dbReference type="NCBI Taxonomy" id="412755"/>
    <lineage>
        <taxon>unclassified sequences</taxon>
        <taxon>metagenomes</taxon>
        <taxon>ecological metagenomes</taxon>
    </lineage>
</organism>
<evidence type="ECO:0000313" key="1">
    <source>
        <dbReference type="EMBL" id="KKN13345.1"/>
    </source>
</evidence>
<sequence length="90" mass="10288">MDKRLCKPHPQRMFLAADIKKQSIEALEEAIEIVGGITKLARLIGTSRQLLTRFKKEAIWGVSAQFCVPIEKVTRGLVDRRRLRPDLFGK</sequence>
<dbReference type="SUPFAM" id="SSF47413">
    <property type="entry name" value="lambda repressor-like DNA-binding domains"/>
    <property type="match status" value="1"/>
</dbReference>
<gene>
    <name evidence="1" type="ORF">LCGC14_1007370</name>
</gene>
<evidence type="ECO:0008006" key="2">
    <source>
        <dbReference type="Google" id="ProtNLM"/>
    </source>
</evidence>
<name>A0A0F9N1E6_9ZZZZ</name>
<dbReference type="AlphaFoldDB" id="A0A0F9N1E6"/>
<dbReference type="InterPro" id="IPR010982">
    <property type="entry name" value="Lambda_DNA-bd_dom_sf"/>
</dbReference>
<protein>
    <recommendedName>
        <fullName evidence="2">DNA binding HTH domain-containing protein</fullName>
    </recommendedName>
</protein>
<accession>A0A0F9N1E6</accession>
<comment type="caution">
    <text evidence="1">The sequence shown here is derived from an EMBL/GenBank/DDBJ whole genome shotgun (WGS) entry which is preliminary data.</text>
</comment>
<dbReference type="Gene3D" id="1.10.260.40">
    <property type="entry name" value="lambda repressor-like DNA-binding domains"/>
    <property type="match status" value="1"/>
</dbReference>
<dbReference type="InterPro" id="IPR031856">
    <property type="entry name" value="YdaS_toxin-like"/>
</dbReference>
<dbReference type="GO" id="GO:0003677">
    <property type="term" value="F:DNA binding"/>
    <property type="evidence" value="ECO:0007669"/>
    <property type="project" value="InterPro"/>
</dbReference>